<feature type="region of interest" description="Disordered" evidence="1">
    <location>
        <begin position="1"/>
        <end position="78"/>
    </location>
</feature>
<gene>
    <name evidence="2" type="ORF">BV898_17578</name>
</gene>
<evidence type="ECO:0000313" key="3">
    <source>
        <dbReference type="Proteomes" id="UP000192578"/>
    </source>
</evidence>
<reference evidence="3" key="1">
    <citation type="submission" date="2017-01" db="EMBL/GenBank/DDBJ databases">
        <title>Comparative genomics of anhydrobiosis in the tardigrade Hypsibius dujardini.</title>
        <authorList>
            <person name="Yoshida Y."/>
            <person name="Koutsovoulos G."/>
            <person name="Laetsch D."/>
            <person name="Stevens L."/>
            <person name="Kumar S."/>
            <person name="Horikawa D."/>
            <person name="Ishino K."/>
            <person name="Komine S."/>
            <person name="Tomita M."/>
            <person name="Blaxter M."/>
            <person name="Arakawa K."/>
        </authorList>
    </citation>
    <scope>NUCLEOTIDE SEQUENCE [LARGE SCALE GENOMIC DNA]</scope>
    <source>
        <strain evidence="3">Z151</strain>
    </source>
</reference>
<dbReference type="EMBL" id="MTYJ01000305">
    <property type="protein sequence ID" value="OWA53143.1"/>
    <property type="molecule type" value="Genomic_DNA"/>
</dbReference>
<evidence type="ECO:0000313" key="2">
    <source>
        <dbReference type="EMBL" id="OWA53143.1"/>
    </source>
</evidence>
<name>A0A9X6NHH4_HYPEX</name>
<accession>A0A9X6NHH4</accession>
<comment type="caution">
    <text evidence="2">The sequence shown here is derived from an EMBL/GenBank/DDBJ whole genome shotgun (WGS) entry which is preliminary data.</text>
</comment>
<keyword evidence="3" id="KW-1185">Reference proteome</keyword>
<organism evidence="2 3">
    <name type="scientific">Hypsibius exemplaris</name>
    <name type="common">Freshwater tardigrade</name>
    <dbReference type="NCBI Taxonomy" id="2072580"/>
    <lineage>
        <taxon>Eukaryota</taxon>
        <taxon>Metazoa</taxon>
        <taxon>Ecdysozoa</taxon>
        <taxon>Tardigrada</taxon>
        <taxon>Eutardigrada</taxon>
        <taxon>Parachela</taxon>
        <taxon>Hypsibioidea</taxon>
        <taxon>Hypsibiidae</taxon>
        <taxon>Hypsibius</taxon>
    </lineage>
</organism>
<sequence length="136" mass="14805">MPAQSKNQKGCGRGQHSANVSPSLSRGSNADSDDSNATRYELVNKSRSRFQHQSLSPFRRSRSSRMSSATERPAPNSQLISSLAQFERANAELRAHLSANFPFKAAGCFFVTSESSIQIVCCDTSSSTFFTPAHAQ</sequence>
<protein>
    <submittedName>
        <fullName evidence="2">Uncharacterized protein</fullName>
    </submittedName>
</protein>
<dbReference type="AlphaFoldDB" id="A0A9X6NHH4"/>
<dbReference type="Proteomes" id="UP000192578">
    <property type="component" value="Unassembled WGS sequence"/>
</dbReference>
<proteinExistence type="predicted"/>
<evidence type="ECO:0000256" key="1">
    <source>
        <dbReference type="SAM" id="MobiDB-lite"/>
    </source>
</evidence>
<feature type="compositionally biased region" description="Polar residues" evidence="1">
    <location>
        <begin position="16"/>
        <end position="38"/>
    </location>
</feature>
<feature type="compositionally biased region" description="Low complexity" evidence="1">
    <location>
        <begin position="54"/>
        <end position="68"/>
    </location>
</feature>